<protein>
    <submittedName>
        <fullName evidence="3">DUF2147 domain-containing protein</fullName>
    </submittedName>
</protein>
<feature type="signal peptide" evidence="1">
    <location>
        <begin position="1"/>
        <end position="33"/>
    </location>
</feature>
<dbReference type="PANTHER" id="PTHR36919:SF3">
    <property type="entry name" value="BLL5882 PROTEIN"/>
    <property type="match status" value="1"/>
</dbReference>
<feature type="domain" description="DUF2147" evidence="2">
    <location>
        <begin position="43"/>
        <end position="155"/>
    </location>
</feature>
<organism evidence="3 4">
    <name type="scientific">Nannocystis pusilla</name>
    <dbReference type="NCBI Taxonomy" id="889268"/>
    <lineage>
        <taxon>Bacteria</taxon>
        <taxon>Pseudomonadati</taxon>
        <taxon>Myxococcota</taxon>
        <taxon>Polyangia</taxon>
        <taxon>Nannocystales</taxon>
        <taxon>Nannocystaceae</taxon>
        <taxon>Nannocystis</taxon>
    </lineage>
</organism>
<name>A0A9X3EXT3_9BACT</name>
<evidence type="ECO:0000313" key="3">
    <source>
        <dbReference type="EMBL" id="MCY1012172.1"/>
    </source>
</evidence>
<dbReference type="PANTHER" id="PTHR36919">
    <property type="entry name" value="BLR1215 PROTEIN"/>
    <property type="match status" value="1"/>
</dbReference>
<dbReference type="AlphaFoldDB" id="A0A9X3EXT3"/>
<keyword evidence="4" id="KW-1185">Reference proteome</keyword>
<accession>A0A9X3EXT3</accession>
<reference evidence="3" key="1">
    <citation type="submission" date="2022-11" db="EMBL/GenBank/DDBJ databases">
        <title>Minimal conservation of predation-associated metabolite biosynthetic gene clusters underscores biosynthetic potential of Myxococcota including descriptions for ten novel species: Archangium lansinium sp. nov., Myxococcus landrumus sp. nov., Nannocystis bai.</title>
        <authorList>
            <person name="Ahearne A."/>
            <person name="Stevens C."/>
            <person name="Phillips K."/>
        </authorList>
    </citation>
    <scope>NUCLEOTIDE SEQUENCE</scope>
    <source>
        <strain evidence="3">Na p29</strain>
    </source>
</reference>
<gene>
    <name evidence="3" type="ORF">OV079_42860</name>
</gene>
<dbReference type="EMBL" id="JAPNKE010000002">
    <property type="protein sequence ID" value="MCY1012172.1"/>
    <property type="molecule type" value="Genomic_DNA"/>
</dbReference>
<evidence type="ECO:0000256" key="1">
    <source>
        <dbReference type="SAM" id="SignalP"/>
    </source>
</evidence>
<sequence length="156" mass="17396">MHLKSARTSLRPVKSVFAALLAAVMSASATAYAFFSASDSPIGSWKTIDDETGETKSIVKIYEVDGKIYGRVDRLLLKPGALCDQCEGDDHNKPIEGMVVMWGLSADDGEWSGGKIFDPQKNKTYRCKIWLEDGGRKLKVRGYLGPFFRTQTWIRQ</sequence>
<proteinExistence type="predicted"/>
<feature type="chain" id="PRO_5040982196" evidence="1">
    <location>
        <begin position="34"/>
        <end position="156"/>
    </location>
</feature>
<dbReference type="InterPro" id="IPR019223">
    <property type="entry name" value="DUF2147"/>
</dbReference>
<comment type="caution">
    <text evidence="3">The sequence shown here is derived from an EMBL/GenBank/DDBJ whole genome shotgun (WGS) entry which is preliminary data.</text>
</comment>
<dbReference type="Proteomes" id="UP001150924">
    <property type="component" value="Unassembled WGS sequence"/>
</dbReference>
<dbReference type="Pfam" id="PF09917">
    <property type="entry name" value="DUF2147"/>
    <property type="match status" value="1"/>
</dbReference>
<keyword evidence="1" id="KW-0732">Signal</keyword>
<dbReference type="Gene3D" id="2.40.128.520">
    <property type="match status" value="1"/>
</dbReference>
<dbReference type="RefSeq" id="WP_267775496.1">
    <property type="nucleotide sequence ID" value="NZ_JAPNKE010000002.1"/>
</dbReference>
<evidence type="ECO:0000259" key="2">
    <source>
        <dbReference type="Pfam" id="PF09917"/>
    </source>
</evidence>
<evidence type="ECO:0000313" key="4">
    <source>
        <dbReference type="Proteomes" id="UP001150924"/>
    </source>
</evidence>